<evidence type="ECO:0000256" key="10">
    <source>
        <dbReference type="ARBA" id="ARBA00022927"/>
    </source>
</evidence>
<evidence type="ECO:0000313" key="17">
    <source>
        <dbReference type="Proteomes" id="UP000095280"/>
    </source>
</evidence>
<feature type="region of interest" description="Disordered" evidence="15">
    <location>
        <begin position="787"/>
        <end position="815"/>
    </location>
</feature>
<evidence type="ECO:0000259" key="16">
    <source>
        <dbReference type="SMART" id="SM00650"/>
    </source>
</evidence>
<feature type="binding site" evidence="14">
    <location>
        <position position="567"/>
    </location>
    <ligand>
        <name>S-adenosyl-L-methionine</name>
        <dbReference type="ChEBI" id="CHEBI:59789"/>
    </ligand>
</feature>
<feature type="binding site" evidence="14">
    <location>
        <position position="588"/>
    </location>
    <ligand>
        <name>S-adenosyl-L-methionine</name>
        <dbReference type="ChEBI" id="CHEBI:59789"/>
    </ligand>
</feature>
<dbReference type="GO" id="GO:0003723">
    <property type="term" value="F:RNA binding"/>
    <property type="evidence" value="ECO:0007669"/>
    <property type="project" value="UniProtKB-UniRule"/>
</dbReference>
<evidence type="ECO:0000256" key="3">
    <source>
        <dbReference type="ARBA" id="ARBA00020977"/>
    </source>
</evidence>
<proteinExistence type="inferred from homology"/>
<dbReference type="PROSITE" id="PS51689">
    <property type="entry name" value="SAM_RNA_A_N6_MT"/>
    <property type="match status" value="1"/>
</dbReference>
<dbReference type="GO" id="GO:0007030">
    <property type="term" value="P:Golgi organization"/>
    <property type="evidence" value="ECO:0007669"/>
    <property type="project" value="InterPro"/>
</dbReference>
<evidence type="ECO:0000256" key="13">
    <source>
        <dbReference type="ARBA" id="ARBA00031344"/>
    </source>
</evidence>
<evidence type="ECO:0000256" key="15">
    <source>
        <dbReference type="SAM" id="MobiDB-lite"/>
    </source>
</evidence>
<keyword evidence="12" id="KW-0472">Membrane</keyword>
<feature type="binding site" evidence="14">
    <location>
        <position position="616"/>
    </location>
    <ligand>
        <name>S-adenosyl-L-methionine</name>
        <dbReference type="ChEBI" id="CHEBI:59789"/>
    </ligand>
</feature>
<dbReference type="CDD" id="cd02440">
    <property type="entry name" value="AdoMet_MTases"/>
    <property type="match status" value="1"/>
</dbReference>
<keyword evidence="10" id="KW-0653">Protein transport</keyword>
<keyword evidence="9 14" id="KW-0694">RNA-binding</keyword>
<keyword evidence="17" id="KW-1185">Reference proteome</keyword>
<accession>A0A1I8HJ46</accession>
<dbReference type="InterPro" id="IPR024603">
    <property type="entry name" value="COG_complex_COG2_C"/>
</dbReference>
<dbReference type="FunFam" id="3.40.50.150:FF:000081">
    <property type="entry name" value="rRNA adenine N(6)-methyltransferase"/>
    <property type="match status" value="1"/>
</dbReference>
<keyword evidence="5" id="KW-0698">rRNA processing</keyword>
<dbReference type="Gene3D" id="3.40.50.150">
    <property type="entry name" value="Vaccinia Virus protein VP39"/>
    <property type="match status" value="1"/>
</dbReference>
<evidence type="ECO:0000256" key="7">
    <source>
        <dbReference type="ARBA" id="ARBA00022679"/>
    </source>
</evidence>
<evidence type="ECO:0000256" key="2">
    <source>
        <dbReference type="ARBA" id="ARBA00007603"/>
    </source>
</evidence>
<feature type="binding site" evidence="14">
    <location>
        <position position="540"/>
    </location>
    <ligand>
        <name>S-adenosyl-L-methionine</name>
        <dbReference type="ChEBI" id="CHEBI:59789"/>
    </ligand>
</feature>
<sequence length="1679" mass="186700">PNFRQASALRASRAEPVQSGSLAISSGLERVEVEYPRLIHRSQTAHELLQQLRQPINHCSQCARDAAQSLVHASVFPHCTLEVHSDVAQEEVLHDPAVSIVGRATALHTVKQHLQRPPHETHEVLRLPLFDRRLLHHSERDGLHMVRLEALLVEAVLAADDLLDQVLKSDEQLALESSETSEHPLLQEAGAHTELLASSTRRGCVHHDLLQDVGNCALQSGSGVHKSCMNKHRVQLQANLGFDDGVNYLVMSILRSKKERRAAINIFLEIDICLSLYQRVNDLMVAFIDVGLRFNERGHYLPMPLLCCDVHRRAAMNVFQIDVRFSFNKRFNYFPMTFVRCDEECRFTGTDLKVDFHLRFNKRVDNLIDVSLCLDERVHNFCVATLCSDIQRCGAIEKLKVDIGACFDERFNDLLTRKDGEQSECWKQVVLFEQQLLYCEVGEAPYLFSREPRFQWLCSSVADVKLLKATSRSGSQLFEEYNLLPTFRLLAIFPRLSSPMGKPGKQKPQKQHGNKMPEGSDPLHRVMKQNIMFNKSKGQHILKNPAVVKGMVDKAGIKSTDTVLEIGPGTGNLTVQLLAKAKKVVAFEIDPRLVAELQKRVMATPLQPKLEILLGDVLKNELPYFDLCVSNLPYQISSPFIFKLIQHGRFRATLVMVQKEFADRLTARPGDKLYSRLSANVQLHCRVSHVMKVSKSNFRPPPKVESAVVRLEPRVPKPPVQAAEFDGLLRVCFARKNKTLLGEFKQKSVLQLLEKNHRAYLTARGLPAPPADGGASFAELVRRASSTAASSPKSPAATADSAATSPGGGGGKQQQQRQFLFDTAGDSLAADPQSAARGQSFVFDPAVFYRPDFDLDAFILEHKRRAPLEKLRDDLVAYHRVLTNSLIELINQDYADFVSLSTNLAGLDKALSAIHAPVMQLREQFSGRHTSSPGRHIQFSGRHIQFSGRHIQFSGRHIQFSGRHIQFSGRHIQFSGRHIQFSGRHIQFSGRHIQFSGRHIQFSGRHIQFSGRHIQFSGRHIQFSGRHIQFSGRHIQFSGRHIQFSGRHIQFLNSHQSHTPILPKVTEILAQIDDALADAGEQLRSRSQAAQKEAAQRAVAACLGLVAKLELWLGEAPSAASSPPGQQLPVSLERCGRAYARLSHLCARWRGSNQTIDGLRPRASRLGELLERRLADALTNALLSNDKPAIRVALTAFAGLGRPDQALEIYRELTVRRFLRSVLVQDTLQQQQQLSAAFASVLDFAREQRDAWASLLDPAGLTRHFDFLGGAVFPELARHLIDELPMLFNPGNPDRFHQRYSLTVLEFLPQFQALLPRLSSLPAYWELKRKFNLAVYFQIRLHEVTSSLDQELSACGLSPAPPGGSACRLKATSAALAALSRVWCPEVHLPALTGRFWKLTLLIICRCGAHFEGLAADIGTGEEGVRRALLLAADLAAAKAEILRLFSDSVQPKFADLPLADADDADEAGDAGSKSAERDQLFLTALTDCLARWDAICGLLDEQVCASLVARSLEAIGRLNEVPRAYRKTNRELPTQPSPYALNMVQPVSEFLSANAESVAKAKLAAWVTAWSREVLPRYQAGLADLLDSVRRMEDSLRQLARAKGAGVAGGKASAASDDDKIREQLHIDAQFVAGQCGQWLAGVEAEPEAELRQSMEALTQLTGEARSAASRSASADVR</sequence>
<dbReference type="InterPro" id="IPR020598">
    <property type="entry name" value="rRNA_Ade_methylase_Trfase_N"/>
</dbReference>
<evidence type="ECO:0000256" key="9">
    <source>
        <dbReference type="ARBA" id="ARBA00022884"/>
    </source>
</evidence>
<evidence type="ECO:0000256" key="1">
    <source>
        <dbReference type="ARBA" id="ARBA00004395"/>
    </source>
</evidence>
<dbReference type="InterPro" id="IPR011530">
    <property type="entry name" value="rRNA_adenine_dimethylase"/>
</dbReference>
<dbReference type="InterPro" id="IPR024602">
    <property type="entry name" value="COG_su2_N"/>
</dbReference>
<dbReference type="Pfam" id="PF12022">
    <property type="entry name" value="COG2_C"/>
    <property type="match status" value="1"/>
</dbReference>
<dbReference type="Pfam" id="PF06148">
    <property type="entry name" value="COG2_N"/>
    <property type="match status" value="1"/>
</dbReference>
<feature type="compositionally biased region" description="Low complexity" evidence="15">
    <location>
        <begin position="787"/>
        <end position="805"/>
    </location>
</feature>
<feature type="domain" description="Ribosomal RNA adenine methylase transferase N-terminal" evidence="16">
    <location>
        <begin position="547"/>
        <end position="715"/>
    </location>
</feature>
<keyword evidence="8 14" id="KW-0949">S-adenosyl-L-methionine</keyword>
<comment type="similarity">
    <text evidence="2">Belongs to the COG2 family.</text>
</comment>
<dbReference type="InterPro" id="IPR009316">
    <property type="entry name" value="COG2"/>
</dbReference>
<dbReference type="Proteomes" id="UP000095280">
    <property type="component" value="Unplaced"/>
</dbReference>
<dbReference type="GO" id="GO:0015031">
    <property type="term" value="P:protein transport"/>
    <property type="evidence" value="ECO:0007669"/>
    <property type="project" value="UniProtKB-KW"/>
</dbReference>
<dbReference type="GO" id="GO:0000179">
    <property type="term" value="F:rRNA (adenine-N6,N6-)-dimethyltransferase activity"/>
    <property type="evidence" value="ECO:0007669"/>
    <property type="project" value="UniProtKB-UniRule"/>
</dbReference>
<dbReference type="HAMAP" id="MF_00607">
    <property type="entry name" value="16SrRNA_methyltr_A"/>
    <property type="match status" value="1"/>
</dbReference>
<evidence type="ECO:0000256" key="14">
    <source>
        <dbReference type="PROSITE-ProRule" id="PRU01026"/>
    </source>
</evidence>
<comment type="similarity">
    <text evidence="14">Belongs to the class I-like SAM-binding methyltransferase superfamily. rRNA adenine N(6)-methyltransferase family.</text>
</comment>
<dbReference type="GO" id="GO:0006891">
    <property type="term" value="P:intra-Golgi vesicle-mediated transport"/>
    <property type="evidence" value="ECO:0007669"/>
    <property type="project" value="TreeGrafter"/>
</dbReference>
<organism evidence="17 18">
    <name type="scientific">Macrostomum lignano</name>
    <dbReference type="NCBI Taxonomy" id="282301"/>
    <lineage>
        <taxon>Eukaryota</taxon>
        <taxon>Metazoa</taxon>
        <taxon>Spiralia</taxon>
        <taxon>Lophotrochozoa</taxon>
        <taxon>Platyhelminthes</taxon>
        <taxon>Rhabditophora</taxon>
        <taxon>Macrostomorpha</taxon>
        <taxon>Macrostomida</taxon>
        <taxon>Macrostomidae</taxon>
        <taxon>Macrostomum</taxon>
    </lineage>
</organism>
<dbReference type="GO" id="GO:0000139">
    <property type="term" value="C:Golgi membrane"/>
    <property type="evidence" value="ECO:0007669"/>
    <property type="project" value="UniProtKB-SubCell"/>
</dbReference>
<keyword evidence="7 14" id="KW-0808">Transferase</keyword>
<evidence type="ECO:0000256" key="4">
    <source>
        <dbReference type="ARBA" id="ARBA00022448"/>
    </source>
</evidence>
<feature type="region of interest" description="Disordered" evidence="15">
    <location>
        <begin position="498"/>
        <end position="521"/>
    </location>
</feature>
<feature type="binding site" evidence="14">
    <location>
        <position position="631"/>
    </location>
    <ligand>
        <name>S-adenosyl-L-methionine</name>
        <dbReference type="ChEBI" id="CHEBI:59789"/>
    </ligand>
</feature>
<dbReference type="InterPro" id="IPR001737">
    <property type="entry name" value="KsgA/Erm"/>
</dbReference>
<dbReference type="PANTHER" id="PTHR12961:SF0">
    <property type="entry name" value="CONSERVED OLIGOMERIC GOLGI COMPLEX SUBUNIT 2"/>
    <property type="match status" value="1"/>
</dbReference>
<keyword evidence="6 14" id="KW-0489">Methyltransferase</keyword>
<dbReference type="GO" id="GO:0017119">
    <property type="term" value="C:Golgi transport complex"/>
    <property type="evidence" value="ECO:0007669"/>
    <property type="project" value="TreeGrafter"/>
</dbReference>
<keyword evidence="4" id="KW-0813">Transport</keyword>
<evidence type="ECO:0000256" key="11">
    <source>
        <dbReference type="ARBA" id="ARBA00023034"/>
    </source>
</evidence>
<comment type="subcellular location">
    <subcellularLocation>
        <location evidence="1">Golgi apparatus membrane</location>
        <topology evidence="1">Peripheral membrane protein</topology>
    </subcellularLocation>
</comment>
<dbReference type="InterPro" id="IPR020596">
    <property type="entry name" value="rRNA_Ade_Mease_Trfase_CS"/>
</dbReference>
<dbReference type="SMART" id="SM00650">
    <property type="entry name" value="rADc"/>
    <property type="match status" value="1"/>
</dbReference>
<evidence type="ECO:0000256" key="6">
    <source>
        <dbReference type="ARBA" id="ARBA00022603"/>
    </source>
</evidence>
<reference evidence="18" key="1">
    <citation type="submission" date="2016-11" db="UniProtKB">
        <authorList>
            <consortium name="WormBaseParasite"/>
        </authorList>
    </citation>
    <scope>IDENTIFICATION</scope>
</reference>
<feature type="compositionally biased region" description="Basic residues" evidence="15">
    <location>
        <begin position="504"/>
        <end position="513"/>
    </location>
</feature>
<dbReference type="InterPro" id="IPR029063">
    <property type="entry name" value="SAM-dependent_MTases_sf"/>
</dbReference>
<evidence type="ECO:0000256" key="8">
    <source>
        <dbReference type="ARBA" id="ARBA00022691"/>
    </source>
</evidence>
<dbReference type="WBParaSite" id="maker-uti_cns_0006543-snap-gene-0.5-mRNA-1">
    <property type="protein sequence ID" value="maker-uti_cns_0006543-snap-gene-0.5-mRNA-1"/>
    <property type="gene ID" value="maker-uti_cns_0006543-snap-gene-0.5"/>
</dbReference>
<dbReference type="SUPFAM" id="SSF53335">
    <property type="entry name" value="S-adenosyl-L-methionine-dependent methyltransferases"/>
    <property type="match status" value="1"/>
</dbReference>
<dbReference type="PANTHER" id="PTHR12961">
    <property type="entry name" value="CONSERVED OLIGOMERIC GOLGI COMPLEX COMPONENT 2"/>
    <property type="match status" value="1"/>
</dbReference>
<evidence type="ECO:0000313" key="18">
    <source>
        <dbReference type="WBParaSite" id="maker-uti_cns_0006543-snap-gene-0.5-mRNA-1"/>
    </source>
</evidence>
<protein>
    <recommendedName>
        <fullName evidence="3">Conserved oligomeric Golgi complex subunit 2</fullName>
    </recommendedName>
    <alternativeName>
        <fullName evidence="13">Component of oligomeric Golgi complex 2</fullName>
    </alternativeName>
</protein>
<feature type="binding site" evidence="14">
    <location>
        <position position="542"/>
    </location>
    <ligand>
        <name>S-adenosyl-L-methionine</name>
        <dbReference type="ChEBI" id="CHEBI:59789"/>
    </ligand>
</feature>
<dbReference type="Gene3D" id="1.10.8.480">
    <property type="match status" value="1"/>
</dbReference>
<dbReference type="NCBIfam" id="TIGR00755">
    <property type="entry name" value="ksgA"/>
    <property type="match status" value="1"/>
</dbReference>
<dbReference type="Pfam" id="PF00398">
    <property type="entry name" value="RrnaAD"/>
    <property type="match status" value="1"/>
</dbReference>
<dbReference type="PROSITE" id="PS01131">
    <property type="entry name" value="RRNA_A_DIMETH"/>
    <property type="match status" value="1"/>
</dbReference>
<name>A0A1I8HJ46_9PLAT</name>
<evidence type="ECO:0000256" key="5">
    <source>
        <dbReference type="ARBA" id="ARBA00022552"/>
    </source>
</evidence>
<keyword evidence="11" id="KW-0333">Golgi apparatus</keyword>
<evidence type="ECO:0000256" key="12">
    <source>
        <dbReference type="ARBA" id="ARBA00023136"/>
    </source>
</evidence>